<evidence type="ECO:0000313" key="2">
    <source>
        <dbReference type="EMBL" id="KAL2608353.1"/>
    </source>
</evidence>
<accession>A0ABD1XLE9</accession>
<name>A0ABD1XLE9_9MARC</name>
<reference evidence="2 3" key="1">
    <citation type="submission" date="2024-09" db="EMBL/GenBank/DDBJ databases">
        <title>Chromosome-scale assembly of Riccia fluitans.</title>
        <authorList>
            <person name="Paukszto L."/>
            <person name="Sawicki J."/>
            <person name="Karawczyk K."/>
            <person name="Piernik-Szablinska J."/>
            <person name="Szczecinska M."/>
            <person name="Mazdziarz M."/>
        </authorList>
    </citation>
    <scope>NUCLEOTIDE SEQUENCE [LARGE SCALE GENOMIC DNA]</scope>
    <source>
        <strain evidence="2">Rf_01</strain>
        <tissue evidence="2">Aerial parts of the thallus</tissue>
    </source>
</reference>
<proteinExistence type="predicted"/>
<dbReference type="Proteomes" id="UP001605036">
    <property type="component" value="Unassembled WGS sequence"/>
</dbReference>
<protein>
    <submittedName>
        <fullName evidence="2">Uncharacterized protein</fullName>
    </submittedName>
</protein>
<keyword evidence="1" id="KW-0175">Coiled coil</keyword>
<gene>
    <name evidence="2" type="ORF">R1flu_026926</name>
</gene>
<sequence>MLLNILEHHGRANQCLASLEEDLAHAKVVEKKLKATIEALDKEKSEMNARVALMERKDLYDLLEAKMEGFQIANHPGMIGGFKNLNLTITKKWVEILTLNLEEFEKYPADYPEPLDI</sequence>
<evidence type="ECO:0000256" key="1">
    <source>
        <dbReference type="SAM" id="Coils"/>
    </source>
</evidence>
<feature type="coiled-coil region" evidence="1">
    <location>
        <begin position="16"/>
        <end position="57"/>
    </location>
</feature>
<comment type="caution">
    <text evidence="2">The sequence shown here is derived from an EMBL/GenBank/DDBJ whole genome shotgun (WGS) entry which is preliminary data.</text>
</comment>
<organism evidence="2 3">
    <name type="scientific">Riccia fluitans</name>
    <dbReference type="NCBI Taxonomy" id="41844"/>
    <lineage>
        <taxon>Eukaryota</taxon>
        <taxon>Viridiplantae</taxon>
        <taxon>Streptophyta</taxon>
        <taxon>Embryophyta</taxon>
        <taxon>Marchantiophyta</taxon>
        <taxon>Marchantiopsida</taxon>
        <taxon>Marchantiidae</taxon>
        <taxon>Marchantiales</taxon>
        <taxon>Ricciaceae</taxon>
        <taxon>Riccia</taxon>
    </lineage>
</organism>
<dbReference type="EMBL" id="JBHFFA010000008">
    <property type="protein sequence ID" value="KAL2608353.1"/>
    <property type="molecule type" value="Genomic_DNA"/>
</dbReference>
<evidence type="ECO:0000313" key="3">
    <source>
        <dbReference type="Proteomes" id="UP001605036"/>
    </source>
</evidence>
<dbReference type="AlphaFoldDB" id="A0ABD1XLE9"/>
<keyword evidence="3" id="KW-1185">Reference proteome</keyword>